<proteinExistence type="predicted"/>
<dbReference type="Proteomes" id="UP000195024">
    <property type="component" value="Unassembled WGS sequence"/>
</dbReference>
<comment type="caution">
    <text evidence="1">The sequence shown here is derived from an EMBL/GenBank/DDBJ whole genome shotgun (WGS) entry which is preliminary data.</text>
</comment>
<dbReference type="EMBL" id="NGMS01000005">
    <property type="protein sequence ID" value="OTP24745.1"/>
    <property type="molecule type" value="Genomic_DNA"/>
</dbReference>
<protein>
    <submittedName>
        <fullName evidence="1">Uncharacterized protein</fullName>
    </submittedName>
</protein>
<evidence type="ECO:0000313" key="1">
    <source>
        <dbReference type="EMBL" id="OTP24745.1"/>
    </source>
</evidence>
<reference evidence="1 2" key="1">
    <citation type="submission" date="2017-05" db="EMBL/GenBank/DDBJ databases">
        <title>The Genome Sequence of Enterococcus mundtii 6B1_DIV0119.</title>
        <authorList>
            <consortium name="The Broad Institute Genomics Platform"/>
            <consortium name="The Broad Institute Genomic Center for Infectious Diseases"/>
            <person name="Earl A."/>
            <person name="Manson A."/>
            <person name="Schwartman J."/>
            <person name="Gilmore M."/>
            <person name="Abouelleil A."/>
            <person name="Cao P."/>
            <person name="Chapman S."/>
            <person name="Cusick C."/>
            <person name="Shea T."/>
            <person name="Young S."/>
            <person name="Neafsey D."/>
            <person name="Nusbaum C."/>
            <person name="Birren B."/>
        </authorList>
    </citation>
    <scope>NUCLEOTIDE SEQUENCE [LARGE SCALE GENOMIC DNA]</scope>
    <source>
        <strain evidence="1 2">6B1_DIV0119</strain>
    </source>
</reference>
<accession>A0A242KU35</accession>
<sequence>MNTEKMMKENNKNEFLQKLQILTLTLSLKENNQRVASPDFYSSLYSTYIKMLENDDDQSFIDIENQSKVIDSLKRSMDFYSSDHPSFLQKIIEKMTNDDPTDFMLFQNLNNLDKDGNNLQHYCGWIVYKRENDLFVVQVDRKEKFGVGQVSYARIPLTKAACLSELFFLKLNVQNSDEFSLFHGIKSISAGFQEIPVLNNKVKKGMDNPVSALEDILKILLFHYIADIFSLNTTDMIRSLWHGANIQLTIQIRESLLAAIKTDNQIWNDQFDYIFDYYLYQTGNIGINAILPSNKQNEWRDSIKKSFNSDPYILALMSSDGKILDIDEELLQKNLVLTVKPLNVLYDRELPLVSSIELMNTLYHDGIMITIYEDRLTMIKNPIAKEMNQRFLSRLQERYQEINKEMKRRIIKNQPEELTLESNSYSLVQLGTNVVSTNDSSFVQTEIMKQQKKYVFSRNIDMLALTLSLKSNDDINCFPGIYDLLFSTYIKMIKNDQEDFFIDKQRQPHIIQSLQRTIEIYKLTNIEDLHNIFGNLRNNDPTDFVLFPAYFHMLDPKEGGHICGLTIYKRDNEFMIMLVDKESFFESGAVSYVKAPLKNIQELSQIIFSAREFFDFKPYGILRKIEAISHKFKAIPSIKLAHQTTGNCGIIEIEATLRLILFHCKKDLFALQTCDRITPKWGKDSQYSATIEMKVRFVEAMKGTDQEWNQNFDYVLGYYLYRKKQSIKWGEAQLSIHKDYWYTTIRHLYSNDLYIVEILNSGGMIPADFDVSLKEKMIELVGKAGILLNREIKAVGLSDLYKEIRENTYELELLKGRLSFLKIPVAKEMLDYYIARIMIKNIEIKKEINRRIGIEPKESTCQMMERLPIISPPASVQSPPLSSPTSQRTTGTMVSVSNRFISMIDQVKQVSKDKNQRLVSKQVKCKVQNTLTK</sequence>
<dbReference type="AlphaFoldDB" id="A0A242KU35"/>
<name>A0A242KU35_ENTMU</name>
<gene>
    <name evidence="1" type="ORF">A5802_003059</name>
</gene>
<evidence type="ECO:0000313" key="2">
    <source>
        <dbReference type="Proteomes" id="UP000195024"/>
    </source>
</evidence>
<organism evidence="1 2">
    <name type="scientific">Enterococcus mundtii</name>
    <dbReference type="NCBI Taxonomy" id="53346"/>
    <lineage>
        <taxon>Bacteria</taxon>
        <taxon>Bacillati</taxon>
        <taxon>Bacillota</taxon>
        <taxon>Bacilli</taxon>
        <taxon>Lactobacillales</taxon>
        <taxon>Enterococcaceae</taxon>
        <taxon>Enterococcus</taxon>
    </lineage>
</organism>